<gene>
    <name evidence="2" type="ORF">E3T25_14035</name>
</gene>
<dbReference type="RefSeq" id="WP_166785026.1">
    <property type="nucleotide sequence ID" value="NZ_SOGO01000038.1"/>
</dbReference>
<sequence>MIFDRKRKAWGAVAVGSAGALLVLGSALPASASSSTTAADPIQTYEPDTSLVSASEQAEAESVVAVFVAENPVPEHTPGSSDSDFAAYNDELETYWNTVPWESVMEQWGCTLTETPTVSVQTTGFGTETVVLEEGHICGDNAIAAPAAGIVESRSVILDDEGIAFADSTLPSDGGVSTQGTGYGTNVTLLSTPTENRTINAD</sequence>
<comment type="caution">
    <text evidence="2">The sequence shown here is derived from an EMBL/GenBank/DDBJ whole genome shotgun (WGS) entry which is preliminary data.</text>
</comment>
<evidence type="ECO:0000256" key="1">
    <source>
        <dbReference type="SAM" id="SignalP"/>
    </source>
</evidence>
<name>A0ABY2J4P0_9MICO</name>
<keyword evidence="1" id="KW-0732">Signal</keyword>
<feature type="signal peptide" evidence="1">
    <location>
        <begin position="1"/>
        <end position="32"/>
    </location>
</feature>
<accession>A0ABY2J4P0</accession>
<reference evidence="2 3" key="1">
    <citation type="submission" date="2019-03" db="EMBL/GenBank/DDBJ databases">
        <title>Genomics of glacier-inhabiting Cryobacterium strains.</title>
        <authorList>
            <person name="Liu Q."/>
            <person name="Xin Y.-H."/>
        </authorList>
    </citation>
    <scope>NUCLEOTIDE SEQUENCE [LARGE SCALE GENOMIC DNA]</scope>
    <source>
        <strain evidence="2 3">TMT2-16</strain>
    </source>
</reference>
<evidence type="ECO:0000313" key="3">
    <source>
        <dbReference type="Proteomes" id="UP000297851"/>
    </source>
</evidence>
<feature type="chain" id="PRO_5045070414" evidence="1">
    <location>
        <begin position="33"/>
        <end position="202"/>
    </location>
</feature>
<dbReference type="EMBL" id="SOGO01000038">
    <property type="protein sequence ID" value="TFC99909.1"/>
    <property type="molecule type" value="Genomic_DNA"/>
</dbReference>
<organism evidence="2 3">
    <name type="scientific">Cryobacterium sandaracinum</name>
    <dbReference type="NCBI Taxonomy" id="1259247"/>
    <lineage>
        <taxon>Bacteria</taxon>
        <taxon>Bacillati</taxon>
        <taxon>Actinomycetota</taxon>
        <taxon>Actinomycetes</taxon>
        <taxon>Micrococcales</taxon>
        <taxon>Microbacteriaceae</taxon>
        <taxon>Cryobacterium</taxon>
    </lineage>
</organism>
<proteinExistence type="predicted"/>
<dbReference type="Proteomes" id="UP000297851">
    <property type="component" value="Unassembled WGS sequence"/>
</dbReference>
<evidence type="ECO:0000313" key="2">
    <source>
        <dbReference type="EMBL" id="TFC99909.1"/>
    </source>
</evidence>
<keyword evidence="3" id="KW-1185">Reference proteome</keyword>
<protein>
    <submittedName>
        <fullName evidence="2">Uncharacterized protein</fullName>
    </submittedName>
</protein>